<dbReference type="EMBL" id="CADCXV010000787">
    <property type="protein sequence ID" value="CAB0035441.1"/>
    <property type="molecule type" value="Genomic_DNA"/>
</dbReference>
<dbReference type="AlphaFoldDB" id="A0A6H5IJA4"/>
<dbReference type="Proteomes" id="UP000479190">
    <property type="component" value="Unassembled WGS sequence"/>
</dbReference>
<feature type="region of interest" description="Disordered" evidence="1">
    <location>
        <begin position="418"/>
        <end position="451"/>
    </location>
</feature>
<organism evidence="2 3">
    <name type="scientific">Trichogramma brassicae</name>
    <dbReference type="NCBI Taxonomy" id="86971"/>
    <lineage>
        <taxon>Eukaryota</taxon>
        <taxon>Metazoa</taxon>
        <taxon>Ecdysozoa</taxon>
        <taxon>Arthropoda</taxon>
        <taxon>Hexapoda</taxon>
        <taxon>Insecta</taxon>
        <taxon>Pterygota</taxon>
        <taxon>Neoptera</taxon>
        <taxon>Endopterygota</taxon>
        <taxon>Hymenoptera</taxon>
        <taxon>Apocrita</taxon>
        <taxon>Proctotrupomorpha</taxon>
        <taxon>Chalcidoidea</taxon>
        <taxon>Trichogrammatidae</taxon>
        <taxon>Trichogramma</taxon>
    </lineage>
</organism>
<evidence type="ECO:0000313" key="3">
    <source>
        <dbReference type="Proteomes" id="UP000479190"/>
    </source>
</evidence>
<feature type="region of interest" description="Disordered" evidence="1">
    <location>
        <begin position="506"/>
        <end position="530"/>
    </location>
</feature>
<accession>A0A6H5IJA4</accession>
<reference evidence="2 3" key="1">
    <citation type="submission" date="2020-02" db="EMBL/GenBank/DDBJ databases">
        <authorList>
            <person name="Ferguson B K."/>
        </authorList>
    </citation>
    <scope>NUCLEOTIDE SEQUENCE [LARGE SCALE GENOMIC DNA]</scope>
</reference>
<name>A0A6H5IJA4_9HYME</name>
<evidence type="ECO:0000256" key="1">
    <source>
        <dbReference type="SAM" id="MobiDB-lite"/>
    </source>
</evidence>
<dbReference type="OrthoDB" id="7698238at2759"/>
<protein>
    <recommendedName>
        <fullName evidence="4">Reverse transcriptase domain-containing protein</fullName>
    </recommendedName>
</protein>
<sequence>MRFRTMSPFGLEILYPNHDAILRLNFDGDVRIVCFADDIAVVAVAKQLWQIEQDLNAAILQVRGALQALSLQTADHKTEALLITSRREVETIIITVGDHSMRSSPSIRYLGLHIDVKLKFDHHFRTVSAKAASVIGALTKIMPNSGGPRSSRHKPYAHVVDFIPLYAALIWSTATKKQAYIRQTEAAHRRACLRVIGGRPYVSYEATYVLAGIPPLALLADERTRLYGCRREDAKEEERLVTLSKWQEAWDHSTKARWTHRLIPNIRVWIERRHGEFNYHLTQLLTGHGFFKHHSRRYDHNRGAQCLVCPSSIGNAEHVFYHCPSTICESLTPRVTSWTVSGWYTHSDHQAIVNEIEDTRTSTGLSTRQSSRWNARPLNADRFSAIVSSASVAPGTAEDMASSLMTVITGAYYSRDRMAGKTRKPTARTTPPQEAYSALQSRPASASAGDSFATRSTATFGANRTGLRCRACGACRSRSLAPLSWCATRWWLCFRECRASPPYSSRVRRESSSQLSPWRNSEKSSRGSRSVLRPVGIAYPTRRSGSLLPHVPTSSCRCTRHAWRPAFFHLARCARGSSCFQSQVNPPNEPSSYRPLCPLCEENHMRPAGGFHRETRRPLGATVWLPKGAINDRCHRRRHFHRPECSSRQEVVPWHQ</sequence>
<evidence type="ECO:0008006" key="4">
    <source>
        <dbReference type="Google" id="ProtNLM"/>
    </source>
</evidence>
<proteinExistence type="predicted"/>
<keyword evidence="3" id="KW-1185">Reference proteome</keyword>
<evidence type="ECO:0000313" key="2">
    <source>
        <dbReference type="EMBL" id="CAB0035441.1"/>
    </source>
</evidence>
<gene>
    <name evidence="2" type="ORF">TBRA_LOCUS7338</name>
</gene>